<gene>
    <name evidence="1" type="ORF">FJU30_04955</name>
</gene>
<dbReference type="RefSeq" id="WP_150433888.1">
    <property type="nucleotide sequence ID" value="NZ_VYKJ01000002.1"/>
</dbReference>
<dbReference type="AlphaFoldDB" id="A0A5J5G409"/>
<dbReference type="Proteomes" id="UP000335415">
    <property type="component" value="Unassembled WGS sequence"/>
</dbReference>
<organism evidence="1 2">
    <name type="scientific">Affinibrenneria salicis</name>
    <dbReference type="NCBI Taxonomy" id="2590031"/>
    <lineage>
        <taxon>Bacteria</taxon>
        <taxon>Pseudomonadati</taxon>
        <taxon>Pseudomonadota</taxon>
        <taxon>Gammaproteobacteria</taxon>
        <taxon>Enterobacterales</taxon>
        <taxon>Pectobacteriaceae</taxon>
        <taxon>Affinibrenneria</taxon>
    </lineage>
</organism>
<proteinExistence type="predicted"/>
<protein>
    <submittedName>
        <fullName evidence="1">Uncharacterized protein</fullName>
    </submittedName>
</protein>
<evidence type="ECO:0000313" key="2">
    <source>
        <dbReference type="Proteomes" id="UP000335415"/>
    </source>
</evidence>
<sequence length="74" mass="8624">MTTSKRYEPVKKITVNEEGRILKESYEIFDHDVGHFVLGEDHDEFTEAKSRASALENEHLENLKLKSTPKRPRP</sequence>
<reference evidence="1 2" key="1">
    <citation type="submission" date="2019-09" db="EMBL/GenBank/DDBJ databases">
        <authorList>
            <person name="Li Y."/>
        </authorList>
    </citation>
    <scope>NUCLEOTIDE SEQUENCE [LARGE SCALE GENOMIC DNA]</scope>
    <source>
        <strain evidence="1 2">L3-3HA</strain>
    </source>
</reference>
<name>A0A5J5G409_9GAMM</name>
<dbReference type="OrthoDB" id="9904409at2"/>
<accession>A0A5J5G409</accession>
<comment type="caution">
    <text evidence="1">The sequence shown here is derived from an EMBL/GenBank/DDBJ whole genome shotgun (WGS) entry which is preliminary data.</text>
</comment>
<keyword evidence="2" id="KW-1185">Reference proteome</keyword>
<dbReference type="EMBL" id="VYKJ01000002">
    <property type="protein sequence ID" value="KAA9001644.1"/>
    <property type="molecule type" value="Genomic_DNA"/>
</dbReference>
<evidence type="ECO:0000313" key="1">
    <source>
        <dbReference type="EMBL" id="KAA9001644.1"/>
    </source>
</evidence>